<dbReference type="InterPro" id="IPR003343">
    <property type="entry name" value="Big_2"/>
</dbReference>
<keyword evidence="5" id="KW-1185">Reference proteome</keyword>
<evidence type="ECO:0000313" key="4">
    <source>
        <dbReference type="Proteomes" id="UP000035579"/>
    </source>
</evidence>
<dbReference type="Gene3D" id="2.60.40.1080">
    <property type="match status" value="1"/>
</dbReference>
<evidence type="ECO:0000313" key="2">
    <source>
        <dbReference type="EMBL" id="AKJ04106.1"/>
    </source>
</evidence>
<dbReference type="SUPFAM" id="SSF49373">
    <property type="entry name" value="Invasin/intimin cell-adhesion fragments"/>
    <property type="match status" value="1"/>
</dbReference>
<evidence type="ECO:0000313" key="3">
    <source>
        <dbReference type="EMBL" id="REG37813.1"/>
    </source>
</evidence>
<gene>
    <name evidence="2" type="ORF">AA314_05732</name>
    <name evidence="3" type="ORF">ATI61_101800</name>
</gene>
<dbReference type="Pfam" id="PF02368">
    <property type="entry name" value="Big_2"/>
    <property type="match status" value="1"/>
</dbReference>
<evidence type="ECO:0000313" key="5">
    <source>
        <dbReference type="Proteomes" id="UP000256345"/>
    </source>
</evidence>
<sequence length="680" mass="70099">MSLNKASFWLTTVVVLAGCPGPEKKPQLGAVMVSCAPTSLEVGQTSQCTASATYEGDQPATPSSYVWTSSNESVATVDSTGKVTPKGGGTVTLGASATVDGVTKEGQATLTIIQPTLHETAITGNETWRAANNPHVVRGALQVTGATLTIEAGVELRFDQDSELRVTTGALRALGTPETPIRMVARQSVPTKGYWRGVVLAASGSDSELNYVTLSHCGNASGKGACLALENQAAPVLRHVTVRDSGTAGVLVADDGSAFGTESTALNVSGSEGYAVRIGANQASTLPAESTFTGNTLQAIELRGDVLRTQTWPNPGLPYVVTDRVKVGSSTTPTLTIPAGTVLRFGAGARLTVGNGGSTGTLPGELIVDGTATAPVLLTADAASPTPGHWWGVHMFPRSSSNTRLSHAIIEYGGGGDTDRANLEVFGQGARPVINDVIVRKSLTYGAKLSSGGEFGPGSTRLSAHDNGSYAVFTEADEAGTLPTGGTFHGNGRDAVNIGYGGVGTTQRWPNLGIPYVISDFINVGSASTTPTLTLSPGTELRFRPEAGISVGADGRPGILWADGLVDVDNPRPIRFVPDTSTPTRGFWRGLHFWDATGSLLNLIVVTHAGAGGPAPSIGTGNLNMYKDSGDNIVNSTFSDSAGCGITVSDGTRPGTTNVPYDFVVSNYFSNNTGANQCKN</sequence>
<name>A0AAC8QAX6_9BACT</name>
<dbReference type="KEGG" id="age:AA314_05732"/>
<dbReference type="EMBL" id="CP011509">
    <property type="protein sequence ID" value="AKJ04106.1"/>
    <property type="molecule type" value="Genomic_DNA"/>
</dbReference>
<proteinExistence type="predicted"/>
<feature type="domain" description="BIG2" evidence="1">
    <location>
        <begin position="29"/>
        <end position="109"/>
    </location>
</feature>
<accession>A0AAC8QAX6</accession>
<protein>
    <submittedName>
        <fullName evidence="2">Ig-like domain protein</fullName>
    </submittedName>
    <submittedName>
        <fullName evidence="3">Ig-like protein group 2</fullName>
    </submittedName>
</protein>
<dbReference type="AlphaFoldDB" id="A0AAC8QAX6"/>
<evidence type="ECO:0000259" key="1">
    <source>
        <dbReference type="SMART" id="SM00635"/>
    </source>
</evidence>
<dbReference type="RefSeq" id="WP_082175402.1">
    <property type="nucleotide sequence ID" value="NZ_CP011509.1"/>
</dbReference>
<dbReference type="EMBL" id="QUMU01000001">
    <property type="protein sequence ID" value="REG37813.1"/>
    <property type="molecule type" value="Genomic_DNA"/>
</dbReference>
<dbReference type="Proteomes" id="UP000256345">
    <property type="component" value="Unassembled WGS sequence"/>
</dbReference>
<dbReference type="Proteomes" id="UP000035579">
    <property type="component" value="Chromosome"/>
</dbReference>
<dbReference type="SMART" id="SM00635">
    <property type="entry name" value="BID_2"/>
    <property type="match status" value="1"/>
</dbReference>
<dbReference type="PROSITE" id="PS51257">
    <property type="entry name" value="PROKAR_LIPOPROTEIN"/>
    <property type="match status" value="1"/>
</dbReference>
<reference evidence="3 5" key="2">
    <citation type="submission" date="2018-08" db="EMBL/GenBank/DDBJ databases">
        <title>Genomic Encyclopedia of Archaeal and Bacterial Type Strains, Phase II (KMG-II): from individual species to whole genera.</title>
        <authorList>
            <person name="Goeker M."/>
        </authorList>
    </citation>
    <scope>NUCLEOTIDE SEQUENCE [LARGE SCALE GENOMIC DNA]</scope>
    <source>
        <strain evidence="3 5">DSM 2261</strain>
    </source>
</reference>
<organism evidence="2 4">
    <name type="scientific">Archangium gephyra</name>
    <dbReference type="NCBI Taxonomy" id="48"/>
    <lineage>
        <taxon>Bacteria</taxon>
        <taxon>Pseudomonadati</taxon>
        <taxon>Myxococcota</taxon>
        <taxon>Myxococcia</taxon>
        <taxon>Myxococcales</taxon>
        <taxon>Cystobacterineae</taxon>
        <taxon>Archangiaceae</taxon>
        <taxon>Archangium</taxon>
    </lineage>
</organism>
<dbReference type="InterPro" id="IPR008964">
    <property type="entry name" value="Invasin/intimin_cell_adhesion"/>
</dbReference>
<reference evidence="2 4" key="1">
    <citation type="submission" date="2015-05" db="EMBL/GenBank/DDBJ databases">
        <title>Genome assembly of Archangium gephyra DSM 2261.</title>
        <authorList>
            <person name="Sharma G."/>
            <person name="Subramanian S."/>
        </authorList>
    </citation>
    <scope>NUCLEOTIDE SEQUENCE [LARGE SCALE GENOMIC DNA]</scope>
    <source>
        <strain evidence="2 4">DSM 2261</strain>
    </source>
</reference>